<dbReference type="Proteomes" id="UP001307705">
    <property type="component" value="Unassembled WGS sequence"/>
</dbReference>
<sequence>MKKLLFNILFLCLLFSCNEEIGRDISTDLSQEADQFFNFSTAINEGGYLGNFSYSDYFRTQSQSLPGCPKIEIDQTLRLVTLDYDAADSCSQEKNFKRNGKIKIDFSQSNTQLATWWMEYENYKFDNTEIIGKREFKTLSTSQNQEKFENLKIKTDNGLSFVAKGTHTYFTSRFSFRPFALSFVGFIEGTNPAGRKFTQTLTQAKEVYINCYSEGWVLPFEGEETWTVERSEGRELTYRFNFSSEGECNPQVNALLPDGRTLILNP</sequence>
<proteinExistence type="predicted"/>
<evidence type="ECO:0000313" key="1">
    <source>
        <dbReference type="EMBL" id="GMQ33650.1"/>
    </source>
</evidence>
<name>A0ABQ6Q0D2_9BACT</name>
<evidence type="ECO:0008006" key="3">
    <source>
        <dbReference type="Google" id="ProtNLM"/>
    </source>
</evidence>
<protein>
    <recommendedName>
        <fullName evidence="3">Lipoprotein</fullName>
    </recommendedName>
</protein>
<dbReference type="PROSITE" id="PS51257">
    <property type="entry name" value="PROKAR_LIPOPROTEIN"/>
    <property type="match status" value="1"/>
</dbReference>
<keyword evidence="2" id="KW-1185">Reference proteome</keyword>
<gene>
    <name evidence="1" type="ORF">Ataiwa_19220</name>
</gene>
<dbReference type="RefSeq" id="WP_338228457.1">
    <property type="nucleotide sequence ID" value="NZ_BTPE01000005.1"/>
</dbReference>
<reference evidence="1 2" key="1">
    <citation type="submission" date="2023-08" db="EMBL/GenBank/DDBJ databases">
        <title>Draft genome sequence of Algoriphagus taiwanensis.</title>
        <authorList>
            <person name="Takatani N."/>
            <person name="Hosokawa M."/>
            <person name="Sawabe T."/>
        </authorList>
    </citation>
    <scope>NUCLEOTIDE SEQUENCE [LARGE SCALE GENOMIC DNA]</scope>
    <source>
        <strain evidence="1 2">JCM 19755</strain>
    </source>
</reference>
<evidence type="ECO:0000313" key="2">
    <source>
        <dbReference type="Proteomes" id="UP001307705"/>
    </source>
</evidence>
<comment type="caution">
    <text evidence="1">The sequence shown here is derived from an EMBL/GenBank/DDBJ whole genome shotgun (WGS) entry which is preliminary data.</text>
</comment>
<organism evidence="1 2">
    <name type="scientific">Algoriphagus taiwanensis</name>
    <dbReference type="NCBI Taxonomy" id="1445656"/>
    <lineage>
        <taxon>Bacteria</taxon>
        <taxon>Pseudomonadati</taxon>
        <taxon>Bacteroidota</taxon>
        <taxon>Cytophagia</taxon>
        <taxon>Cytophagales</taxon>
        <taxon>Cyclobacteriaceae</taxon>
        <taxon>Algoriphagus</taxon>
    </lineage>
</organism>
<dbReference type="EMBL" id="BTPE01000005">
    <property type="protein sequence ID" value="GMQ33650.1"/>
    <property type="molecule type" value="Genomic_DNA"/>
</dbReference>
<accession>A0ABQ6Q0D2</accession>